<accession>A0A9X1T8T1</accession>
<comment type="caution">
    <text evidence="3">The sequence shown here is derived from an EMBL/GenBank/DDBJ whole genome shotgun (WGS) entry which is preliminary data.</text>
</comment>
<proteinExistence type="predicted"/>
<sequence length="125" mass="13976">MNKNWQFSGLLISLVLLATGVFYLNEHMYDTKLASRSKRSNPVRLYIHREIRTDLYTPADGPAPLDGWEMSGMRNRSMEGMVQIKTSAPSERRRHHASADSTHAGNNGKGLDSLTSVNRDSAASR</sequence>
<feature type="region of interest" description="Disordered" evidence="1">
    <location>
        <begin position="81"/>
        <end position="125"/>
    </location>
</feature>
<dbReference type="EMBL" id="JAJTTA010000002">
    <property type="protein sequence ID" value="MCF0039858.1"/>
    <property type="molecule type" value="Genomic_DNA"/>
</dbReference>
<organism evidence="3 4">
    <name type="scientific">Dyadobacter fanqingshengii</name>
    <dbReference type="NCBI Taxonomy" id="2906443"/>
    <lineage>
        <taxon>Bacteria</taxon>
        <taxon>Pseudomonadati</taxon>
        <taxon>Bacteroidota</taxon>
        <taxon>Cytophagia</taxon>
        <taxon>Cytophagales</taxon>
        <taxon>Spirosomataceae</taxon>
        <taxon>Dyadobacter</taxon>
    </lineage>
</organism>
<dbReference type="AlphaFoldDB" id="A0A9X1T8T1"/>
<feature type="transmembrane region" description="Helical" evidence="2">
    <location>
        <begin position="6"/>
        <end position="24"/>
    </location>
</feature>
<keyword evidence="2" id="KW-0812">Transmembrane</keyword>
<keyword evidence="4" id="KW-1185">Reference proteome</keyword>
<evidence type="ECO:0000313" key="3">
    <source>
        <dbReference type="EMBL" id="MCF0039858.1"/>
    </source>
</evidence>
<keyword evidence="2" id="KW-1133">Transmembrane helix</keyword>
<gene>
    <name evidence="3" type="ORF">LXM24_07155</name>
</gene>
<dbReference type="Proteomes" id="UP001139700">
    <property type="component" value="Unassembled WGS sequence"/>
</dbReference>
<reference evidence="3" key="1">
    <citation type="submission" date="2021-12" db="EMBL/GenBank/DDBJ databases">
        <title>Novel species in genus Dyadobacter.</title>
        <authorList>
            <person name="Ma C."/>
        </authorList>
    </citation>
    <scope>NUCLEOTIDE SEQUENCE</scope>
    <source>
        <strain evidence="3">CY399</strain>
    </source>
</reference>
<evidence type="ECO:0000256" key="1">
    <source>
        <dbReference type="SAM" id="MobiDB-lite"/>
    </source>
</evidence>
<feature type="compositionally biased region" description="Polar residues" evidence="1">
    <location>
        <begin position="113"/>
        <end position="125"/>
    </location>
</feature>
<evidence type="ECO:0000256" key="2">
    <source>
        <dbReference type="SAM" id="Phobius"/>
    </source>
</evidence>
<dbReference type="RefSeq" id="WP_234612295.1">
    <property type="nucleotide sequence ID" value="NZ_CP098806.1"/>
</dbReference>
<evidence type="ECO:0000313" key="4">
    <source>
        <dbReference type="Proteomes" id="UP001139700"/>
    </source>
</evidence>
<name>A0A9X1T8T1_9BACT</name>
<keyword evidence="2" id="KW-0472">Membrane</keyword>
<protein>
    <submittedName>
        <fullName evidence="3">Uncharacterized protein</fullName>
    </submittedName>
</protein>